<gene>
    <name evidence="1" type="ORF">A3J43_00610</name>
</gene>
<dbReference type="EMBL" id="MGEF01000031">
    <property type="protein sequence ID" value="OGL78460.1"/>
    <property type="molecule type" value="Genomic_DNA"/>
</dbReference>
<accession>A0A1F7UJK7</accession>
<comment type="caution">
    <text evidence="1">The sequence shown here is derived from an EMBL/GenBank/DDBJ whole genome shotgun (WGS) entry which is preliminary data.</text>
</comment>
<sequence>MNKLLTTHINFMEGASQISGQEERERERLNDTKVGRTFRFEGEVYEVRKSRDKDEFILIPHPRHGEQMMRRVYVEGDKVKKQGEVLTGIGGVHISSSFKTNPDWPDAPFGGGW</sequence>
<dbReference type="AlphaFoldDB" id="A0A1F7UJK7"/>
<reference evidence="1 2" key="1">
    <citation type="journal article" date="2016" name="Nat. Commun.">
        <title>Thousands of microbial genomes shed light on interconnected biogeochemical processes in an aquifer system.</title>
        <authorList>
            <person name="Anantharaman K."/>
            <person name="Brown C.T."/>
            <person name="Hug L.A."/>
            <person name="Sharon I."/>
            <person name="Castelle C.J."/>
            <person name="Probst A.J."/>
            <person name="Thomas B.C."/>
            <person name="Singh A."/>
            <person name="Wilkins M.J."/>
            <person name="Karaoz U."/>
            <person name="Brodie E.L."/>
            <person name="Williams K.H."/>
            <person name="Hubbard S.S."/>
            <person name="Banfield J.F."/>
        </authorList>
    </citation>
    <scope>NUCLEOTIDE SEQUENCE [LARGE SCALE GENOMIC DNA]</scope>
</reference>
<evidence type="ECO:0000313" key="1">
    <source>
        <dbReference type="EMBL" id="OGL78460.1"/>
    </source>
</evidence>
<dbReference type="STRING" id="1802397.A3J43_00610"/>
<name>A0A1F7UJK7_9BACT</name>
<protein>
    <submittedName>
        <fullName evidence="1">Uncharacterized protein</fullName>
    </submittedName>
</protein>
<proteinExistence type="predicted"/>
<organism evidence="1 2">
    <name type="scientific">Candidatus Uhrbacteria bacterium RIFCSPHIGHO2_12_FULL_54_23</name>
    <dbReference type="NCBI Taxonomy" id="1802397"/>
    <lineage>
        <taxon>Bacteria</taxon>
        <taxon>Candidatus Uhriibacteriota</taxon>
    </lineage>
</organism>
<dbReference type="Proteomes" id="UP000176604">
    <property type="component" value="Unassembled WGS sequence"/>
</dbReference>
<evidence type="ECO:0000313" key="2">
    <source>
        <dbReference type="Proteomes" id="UP000176604"/>
    </source>
</evidence>